<evidence type="ECO:0000256" key="4">
    <source>
        <dbReference type="ARBA" id="ARBA00022723"/>
    </source>
</evidence>
<dbReference type="RefSeq" id="WP_324669791.1">
    <property type="nucleotide sequence ID" value="NZ_CP141614.1"/>
</dbReference>
<dbReference type="CDD" id="cd05656">
    <property type="entry name" value="M42_Frv"/>
    <property type="match status" value="1"/>
</dbReference>
<dbReference type="InterPro" id="IPR023367">
    <property type="entry name" value="Peptidase_M42_dom2"/>
</dbReference>
<evidence type="ECO:0000256" key="2">
    <source>
        <dbReference type="ARBA" id="ARBA00022438"/>
    </source>
</evidence>
<dbReference type="InterPro" id="IPR008007">
    <property type="entry name" value="Peptidase_M42"/>
</dbReference>
<keyword evidence="3" id="KW-0645">Protease</keyword>
<keyword evidence="4" id="KW-0479">Metal-binding</keyword>
<keyword evidence="8" id="KW-1185">Reference proteome</keyword>
<evidence type="ECO:0000313" key="8">
    <source>
        <dbReference type="Proteomes" id="UP001333102"/>
    </source>
</evidence>
<name>A0ABZ1BT86_9FIRM</name>
<reference evidence="8" key="1">
    <citation type="submission" date="2023-12" db="EMBL/GenBank/DDBJ databases">
        <title>Novel isolates from deep terrestrial aquifers shed light on the physiology and ecology of the class Limnochordia.</title>
        <authorList>
            <person name="Karnachuk O.V."/>
            <person name="Lukina A.P."/>
            <person name="Avakyan M.R."/>
            <person name="Kadnikov V."/>
            <person name="Begmatov S."/>
            <person name="Beletsky A.V."/>
            <person name="Mardanov A.V."/>
            <person name="Ravin N.V."/>
        </authorList>
    </citation>
    <scope>NUCLEOTIDE SEQUENCE [LARGE SCALE GENOMIC DNA]</scope>
    <source>
        <strain evidence="8">LN</strain>
    </source>
</reference>
<dbReference type="SUPFAM" id="SSF53187">
    <property type="entry name" value="Zn-dependent exopeptidases"/>
    <property type="match status" value="1"/>
</dbReference>
<dbReference type="Gene3D" id="2.40.30.40">
    <property type="entry name" value="Peptidase M42, domain 2"/>
    <property type="match status" value="1"/>
</dbReference>
<evidence type="ECO:0000256" key="3">
    <source>
        <dbReference type="ARBA" id="ARBA00022670"/>
    </source>
</evidence>
<dbReference type="EMBL" id="CP141614">
    <property type="protein sequence ID" value="WRP15388.1"/>
    <property type="molecule type" value="Genomic_DNA"/>
</dbReference>
<sequence>MTDRTIPERTIQLLQELTESLGVPGFEDPVRETMQRHLRPYAEVSTDNLGSVMAVRRGNAPRPRLLVAGHLDEIGFLVSSITDEGFIRFQTLGGWWEQVMQAQRVVVMGKDGPVPGVIGSKPPHILSPDDRKKVVERKEMFIDVGASGRAEVEALGIRPGDPVVPHGPFTRLAGGRRAMAKAFDDRVGCALAVEVLRRVAETGHPNTLIAAGTVQEEVGLRGAATVVDAAEPDVAFALEVCIAGDTPGVRVEDAQAKLGKGPAITLYDASMVPHRRLRDFVIEVAEREGIPYQFDVMPGGGTDAGRFHIWRRGVPSLVIGVPSRYIHTGSSIIDLGDFEAAAELVTAVVRALDEAALGRIRG</sequence>
<keyword evidence="5" id="KW-0378">Hydrolase</keyword>
<comment type="similarity">
    <text evidence="1 6">Belongs to the peptidase M42 family.</text>
</comment>
<evidence type="ECO:0000256" key="1">
    <source>
        <dbReference type="ARBA" id="ARBA00006272"/>
    </source>
</evidence>
<dbReference type="InterPro" id="IPR051464">
    <property type="entry name" value="Peptidase_M42_aminopept"/>
</dbReference>
<gene>
    <name evidence="7" type="ORF">VLY81_04275</name>
</gene>
<protein>
    <submittedName>
        <fullName evidence="7">M42 family metallopeptidase</fullName>
    </submittedName>
</protein>
<dbReference type="PANTHER" id="PTHR32481">
    <property type="entry name" value="AMINOPEPTIDASE"/>
    <property type="match status" value="1"/>
</dbReference>
<keyword evidence="2" id="KW-0031">Aminopeptidase</keyword>
<dbReference type="Pfam" id="PF05343">
    <property type="entry name" value="Peptidase_M42"/>
    <property type="match status" value="1"/>
</dbReference>
<dbReference type="PANTHER" id="PTHR32481:SF0">
    <property type="entry name" value="AMINOPEPTIDASE YPDE-RELATED"/>
    <property type="match status" value="1"/>
</dbReference>
<proteinExistence type="inferred from homology"/>
<evidence type="ECO:0000313" key="7">
    <source>
        <dbReference type="EMBL" id="WRP15388.1"/>
    </source>
</evidence>
<accession>A0ABZ1BT86</accession>
<dbReference type="SUPFAM" id="SSF101821">
    <property type="entry name" value="Aminopeptidase/glucanase lid domain"/>
    <property type="match status" value="1"/>
</dbReference>
<dbReference type="Gene3D" id="3.40.630.10">
    <property type="entry name" value="Zn peptidases"/>
    <property type="match status" value="1"/>
</dbReference>
<dbReference type="PIRSF" id="PIRSF001123">
    <property type="entry name" value="PepA_GA"/>
    <property type="match status" value="1"/>
</dbReference>
<evidence type="ECO:0000256" key="6">
    <source>
        <dbReference type="PIRNR" id="PIRNR001123"/>
    </source>
</evidence>
<organism evidence="7 8">
    <name type="scientific">Geochorda subterranea</name>
    <dbReference type="NCBI Taxonomy" id="3109564"/>
    <lineage>
        <taxon>Bacteria</taxon>
        <taxon>Bacillati</taxon>
        <taxon>Bacillota</taxon>
        <taxon>Limnochordia</taxon>
        <taxon>Limnochordales</taxon>
        <taxon>Geochordaceae</taxon>
        <taxon>Geochorda</taxon>
    </lineage>
</organism>
<evidence type="ECO:0000256" key="5">
    <source>
        <dbReference type="ARBA" id="ARBA00022801"/>
    </source>
</evidence>
<dbReference type="Proteomes" id="UP001333102">
    <property type="component" value="Chromosome"/>
</dbReference>